<gene>
    <name evidence="2" type="ORF">SAMN06296427_104246</name>
</gene>
<protein>
    <recommendedName>
        <fullName evidence="4">Outer membrane protein beta-barrel domain-containing protein</fullName>
    </recommendedName>
</protein>
<dbReference type="EMBL" id="FWXS01000004">
    <property type="protein sequence ID" value="SMC61143.1"/>
    <property type="molecule type" value="Genomic_DNA"/>
</dbReference>
<name>A0A1W2AKG3_9FLAO</name>
<organism evidence="2 3">
    <name type="scientific">Moheibacter sediminis</name>
    <dbReference type="NCBI Taxonomy" id="1434700"/>
    <lineage>
        <taxon>Bacteria</taxon>
        <taxon>Pseudomonadati</taxon>
        <taxon>Bacteroidota</taxon>
        <taxon>Flavobacteriia</taxon>
        <taxon>Flavobacteriales</taxon>
        <taxon>Weeksellaceae</taxon>
        <taxon>Moheibacter</taxon>
    </lineage>
</organism>
<evidence type="ECO:0000313" key="2">
    <source>
        <dbReference type="EMBL" id="SMC61143.1"/>
    </source>
</evidence>
<accession>A0A1W2AKG3</accession>
<dbReference type="STRING" id="1434700.SAMN06296427_104246"/>
<keyword evidence="3" id="KW-1185">Reference proteome</keyword>
<reference evidence="2 3" key="1">
    <citation type="submission" date="2017-04" db="EMBL/GenBank/DDBJ databases">
        <authorList>
            <person name="Afonso C.L."/>
            <person name="Miller P.J."/>
            <person name="Scott M.A."/>
            <person name="Spackman E."/>
            <person name="Goraichik I."/>
            <person name="Dimitrov K.M."/>
            <person name="Suarez D.L."/>
            <person name="Swayne D.E."/>
        </authorList>
    </citation>
    <scope>NUCLEOTIDE SEQUENCE [LARGE SCALE GENOMIC DNA]</scope>
    <source>
        <strain evidence="2 3">CGMCC 1.12708</strain>
    </source>
</reference>
<keyword evidence="1" id="KW-0472">Membrane</keyword>
<sequence>MKDKLDKYIKQNLNSPQQPPQDAWEFIQTRIPKEKEKKRIIPFWVRLSGIAAVLLLMVGFGYWLGTYNTSDIELNQGIAVNPSNNSTASESQTINNSNQENFENNVPNYIQSERNVLNSNDNSSQIHPAIFDRNKVYSQNYIQNNHNNNSNNETHDLNFNSFVQNTQQTFGELIAENLSALNNSWNNLDVNLNPITSLTLPNINDANLSKNKNPELLLVLEDKPKEEKKKKKKIDYDRFHISAFASPLAFNTFVGNSMLADEMSQYNTENNVTLAYGVKAAYSVSPTLKIRTGVSMVGLEQITKNVPLEVQVAGANSLLSVDKINNINYGGNVRIDNNPMAASLLGTELTQQKSGYGNMQQQTSYVEIPLEAELSLFQTNSIGISATGGGSTWVLSKNKIYVHTDDYTQELGEANNLNNVTFSANAGLKFDMNLTENIKLNVEPNFRYLVNPVNNIEKYNPYTVGVNAGISVSLK</sequence>
<dbReference type="RefSeq" id="WP_084017156.1">
    <property type="nucleotide sequence ID" value="NZ_FWXS01000004.1"/>
</dbReference>
<evidence type="ECO:0000256" key="1">
    <source>
        <dbReference type="SAM" id="Phobius"/>
    </source>
</evidence>
<dbReference type="AlphaFoldDB" id="A0A1W2AKG3"/>
<feature type="transmembrane region" description="Helical" evidence="1">
    <location>
        <begin position="43"/>
        <end position="64"/>
    </location>
</feature>
<keyword evidence="1" id="KW-1133">Transmembrane helix</keyword>
<proteinExistence type="predicted"/>
<evidence type="ECO:0000313" key="3">
    <source>
        <dbReference type="Proteomes" id="UP000192393"/>
    </source>
</evidence>
<keyword evidence="1" id="KW-0812">Transmembrane</keyword>
<evidence type="ECO:0008006" key="4">
    <source>
        <dbReference type="Google" id="ProtNLM"/>
    </source>
</evidence>
<dbReference type="Proteomes" id="UP000192393">
    <property type="component" value="Unassembled WGS sequence"/>
</dbReference>
<dbReference type="OrthoDB" id="1113942at2"/>